<evidence type="ECO:0000256" key="15">
    <source>
        <dbReference type="ARBA" id="ARBA00023180"/>
    </source>
</evidence>
<dbReference type="InterPro" id="IPR008271">
    <property type="entry name" value="Ser/Thr_kinase_AS"/>
</dbReference>
<keyword evidence="3" id="KW-0723">Serine/threonine-protein kinase</keyword>
<dbReference type="GO" id="GO:0005524">
    <property type="term" value="F:ATP binding"/>
    <property type="evidence" value="ECO:0007669"/>
    <property type="project" value="UniProtKB-KW"/>
</dbReference>
<dbReference type="PROSITE" id="PS00108">
    <property type="entry name" value="PROTEIN_KINASE_ST"/>
    <property type="match status" value="2"/>
</dbReference>
<dbReference type="SUPFAM" id="SSF56112">
    <property type="entry name" value="Protein kinase-like (PK-like)"/>
    <property type="match status" value="2"/>
</dbReference>
<keyword evidence="9 22" id="KW-0418">Kinase</keyword>
<gene>
    <name evidence="22" type="ORF">EPI10_032474</name>
</gene>
<keyword evidence="14" id="KW-0675">Receptor</keyword>
<evidence type="ECO:0000259" key="21">
    <source>
        <dbReference type="PROSITE" id="PS50927"/>
    </source>
</evidence>
<evidence type="ECO:0000256" key="4">
    <source>
        <dbReference type="ARBA" id="ARBA00022536"/>
    </source>
</evidence>
<dbReference type="Pfam" id="PF00954">
    <property type="entry name" value="S_locus_glycop"/>
    <property type="match status" value="1"/>
</dbReference>
<evidence type="ECO:0000256" key="1">
    <source>
        <dbReference type="ARBA" id="ARBA00004479"/>
    </source>
</evidence>
<evidence type="ECO:0000256" key="18">
    <source>
        <dbReference type="SAM" id="Phobius"/>
    </source>
</evidence>
<dbReference type="Proteomes" id="UP000325315">
    <property type="component" value="Unassembled WGS sequence"/>
</dbReference>
<keyword evidence="7 19" id="KW-0732">Signal</keyword>
<comment type="catalytic activity">
    <reaction evidence="16">
        <text>L-threonyl-[protein] + ATP = O-phospho-L-threonyl-[protein] + ADP + H(+)</text>
        <dbReference type="Rhea" id="RHEA:46608"/>
        <dbReference type="Rhea" id="RHEA-COMP:11060"/>
        <dbReference type="Rhea" id="RHEA-COMP:11605"/>
        <dbReference type="ChEBI" id="CHEBI:15378"/>
        <dbReference type="ChEBI" id="CHEBI:30013"/>
        <dbReference type="ChEBI" id="CHEBI:30616"/>
        <dbReference type="ChEBI" id="CHEBI:61977"/>
        <dbReference type="ChEBI" id="CHEBI:456216"/>
        <dbReference type="EC" id="2.7.11.1"/>
    </reaction>
</comment>
<evidence type="ECO:0000256" key="16">
    <source>
        <dbReference type="ARBA" id="ARBA00047899"/>
    </source>
</evidence>
<evidence type="ECO:0000313" key="22">
    <source>
        <dbReference type="EMBL" id="KAA3488764.1"/>
    </source>
</evidence>
<dbReference type="PANTHER" id="PTHR47974">
    <property type="entry name" value="OS07G0415500 PROTEIN"/>
    <property type="match status" value="1"/>
</dbReference>
<dbReference type="PROSITE" id="PS50011">
    <property type="entry name" value="PROTEIN_KINASE_DOM"/>
    <property type="match status" value="2"/>
</dbReference>
<evidence type="ECO:0000256" key="19">
    <source>
        <dbReference type="SAM" id="SignalP"/>
    </source>
</evidence>
<dbReference type="InterPro" id="IPR011009">
    <property type="entry name" value="Kinase-like_dom_sf"/>
</dbReference>
<evidence type="ECO:0000256" key="17">
    <source>
        <dbReference type="ARBA" id="ARBA00048679"/>
    </source>
</evidence>
<keyword evidence="4" id="KW-0245">EGF-like domain</keyword>
<dbReference type="GO" id="GO:0048544">
    <property type="term" value="P:recognition of pollen"/>
    <property type="evidence" value="ECO:0007669"/>
    <property type="project" value="InterPro"/>
</dbReference>
<feature type="domain" description="Protein kinase" evidence="20">
    <location>
        <begin position="520"/>
        <end position="804"/>
    </location>
</feature>
<keyword evidence="11 18" id="KW-1133">Transmembrane helix</keyword>
<dbReference type="InterPro" id="IPR000858">
    <property type="entry name" value="S_locus_glycoprot_dom"/>
</dbReference>
<dbReference type="SMART" id="SM00108">
    <property type="entry name" value="B_lectin"/>
    <property type="match status" value="1"/>
</dbReference>
<evidence type="ECO:0000256" key="7">
    <source>
        <dbReference type="ARBA" id="ARBA00022729"/>
    </source>
</evidence>
<dbReference type="EC" id="2.7.11.1" evidence="2"/>
<dbReference type="GO" id="GO:0016020">
    <property type="term" value="C:membrane"/>
    <property type="evidence" value="ECO:0007669"/>
    <property type="project" value="UniProtKB-SubCell"/>
</dbReference>
<dbReference type="CDD" id="cd00028">
    <property type="entry name" value="B_lectin"/>
    <property type="match status" value="1"/>
</dbReference>
<dbReference type="SUPFAM" id="SSF51110">
    <property type="entry name" value="alpha-D-mannose-specific plant lectins"/>
    <property type="match status" value="1"/>
</dbReference>
<keyword evidence="13" id="KW-1015">Disulfide bond</keyword>
<comment type="caution">
    <text evidence="22">The sequence shown here is derived from an EMBL/GenBank/DDBJ whole genome shotgun (WGS) entry which is preliminary data.</text>
</comment>
<evidence type="ECO:0000256" key="5">
    <source>
        <dbReference type="ARBA" id="ARBA00022679"/>
    </source>
</evidence>
<dbReference type="SMART" id="SM00220">
    <property type="entry name" value="S_TKc"/>
    <property type="match status" value="2"/>
</dbReference>
<dbReference type="AlphaFoldDB" id="A0A5B6X631"/>
<organism evidence="22 23">
    <name type="scientific">Gossypium australe</name>
    <dbReference type="NCBI Taxonomy" id="47621"/>
    <lineage>
        <taxon>Eukaryota</taxon>
        <taxon>Viridiplantae</taxon>
        <taxon>Streptophyta</taxon>
        <taxon>Embryophyta</taxon>
        <taxon>Tracheophyta</taxon>
        <taxon>Spermatophyta</taxon>
        <taxon>Magnoliopsida</taxon>
        <taxon>eudicotyledons</taxon>
        <taxon>Gunneridae</taxon>
        <taxon>Pentapetalae</taxon>
        <taxon>rosids</taxon>
        <taxon>malvids</taxon>
        <taxon>Malvales</taxon>
        <taxon>Malvaceae</taxon>
        <taxon>Malvoideae</taxon>
        <taxon>Gossypium</taxon>
    </lineage>
</organism>
<keyword evidence="5" id="KW-0808">Transferase</keyword>
<keyword evidence="23" id="KW-1185">Reference proteome</keyword>
<dbReference type="FunFam" id="3.30.200.20:FF:000059">
    <property type="entry name" value="S-receptor-like serine/threonine-protein kinase"/>
    <property type="match status" value="2"/>
</dbReference>
<dbReference type="InterPro" id="IPR036426">
    <property type="entry name" value="Bulb-type_lectin_dom_sf"/>
</dbReference>
<comment type="catalytic activity">
    <reaction evidence="17">
        <text>L-seryl-[protein] + ATP = O-phospho-L-seryl-[protein] + ADP + H(+)</text>
        <dbReference type="Rhea" id="RHEA:17989"/>
        <dbReference type="Rhea" id="RHEA-COMP:9863"/>
        <dbReference type="Rhea" id="RHEA-COMP:11604"/>
        <dbReference type="ChEBI" id="CHEBI:15378"/>
        <dbReference type="ChEBI" id="CHEBI:29999"/>
        <dbReference type="ChEBI" id="CHEBI:30616"/>
        <dbReference type="ChEBI" id="CHEBI:83421"/>
        <dbReference type="ChEBI" id="CHEBI:456216"/>
        <dbReference type="EC" id="2.7.11.1"/>
    </reaction>
</comment>
<evidence type="ECO:0000256" key="11">
    <source>
        <dbReference type="ARBA" id="ARBA00022989"/>
    </source>
</evidence>
<feature type="chain" id="PRO_5022919730" description="non-specific serine/threonine protein kinase" evidence="19">
    <location>
        <begin position="23"/>
        <end position="1093"/>
    </location>
</feature>
<dbReference type="InterPro" id="IPR001480">
    <property type="entry name" value="Bulb-type_lectin_dom"/>
</dbReference>
<name>A0A5B6X631_9ROSI</name>
<keyword evidence="10" id="KW-0067">ATP-binding</keyword>
<accession>A0A5B6X631</accession>
<proteinExistence type="predicted"/>
<dbReference type="EMBL" id="SMMG02000001">
    <property type="protein sequence ID" value="KAA3488764.1"/>
    <property type="molecule type" value="Genomic_DNA"/>
</dbReference>
<dbReference type="PANTHER" id="PTHR47974:SF3">
    <property type="entry name" value="RECEPTOR-LIKE SERINE_THREONINE-PROTEIN KINASE"/>
    <property type="match status" value="1"/>
</dbReference>
<evidence type="ECO:0000256" key="12">
    <source>
        <dbReference type="ARBA" id="ARBA00023136"/>
    </source>
</evidence>
<dbReference type="OrthoDB" id="619632at2759"/>
<evidence type="ECO:0000256" key="2">
    <source>
        <dbReference type="ARBA" id="ARBA00012513"/>
    </source>
</evidence>
<comment type="subcellular location">
    <subcellularLocation>
        <location evidence="1">Membrane</location>
        <topology evidence="1">Single-pass type I membrane protein</topology>
    </subcellularLocation>
</comment>
<evidence type="ECO:0000256" key="10">
    <source>
        <dbReference type="ARBA" id="ARBA00022840"/>
    </source>
</evidence>
<feature type="signal peptide" evidence="19">
    <location>
        <begin position="1"/>
        <end position="22"/>
    </location>
</feature>
<protein>
    <recommendedName>
        <fullName evidence="2">non-specific serine/threonine protein kinase</fullName>
        <ecNumber evidence="2">2.7.11.1</ecNumber>
    </recommendedName>
</protein>
<evidence type="ECO:0000313" key="23">
    <source>
        <dbReference type="Proteomes" id="UP000325315"/>
    </source>
</evidence>
<dbReference type="InterPro" id="IPR000719">
    <property type="entry name" value="Prot_kinase_dom"/>
</dbReference>
<evidence type="ECO:0000256" key="6">
    <source>
        <dbReference type="ARBA" id="ARBA00022692"/>
    </source>
</evidence>
<evidence type="ECO:0000256" key="14">
    <source>
        <dbReference type="ARBA" id="ARBA00023170"/>
    </source>
</evidence>
<evidence type="ECO:0000259" key="20">
    <source>
        <dbReference type="PROSITE" id="PS50011"/>
    </source>
</evidence>
<feature type="transmembrane region" description="Helical" evidence="18">
    <location>
        <begin position="463"/>
        <end position="486"/>
    </location>
</feature>
<feature type="domain" description="Protein kinase" evidence="20">
    <location>
        <begin position="886"/>
        <end position="1093"/>
    </location>
</feature>
<dbReference type="Gene3D" id="3.30.200.20">
    <property type="entry name" value="Phosphorylase Kinase, domain 1"/>
    <property type="match status" value="2"/>
</dbReference>
<keyword evidence="12 18" id="KW-0472">Membrane</keyword>
<evidence type="ECO:0000256" key="9">
    <source>
        <dbReference type="ARBA" id="ARBA00022777"/>
    </source>
</evidence>
<dbReference type="FunFam" id="1.10.510.10:FF:000537">
    <property type="entry name" value="Putative receptor-like protein kinase"/>
    <property type="match status" value="1"/>
</dbReference>
<feature type="domain" description="Bulb-type lectin" evidence="21">
    <location>
        <begin position="18"/>
        <end position="151"/>
    </location>
</feature>
<evidence type="ECO:0000256" key="13">
    <source>
        <dbReference type="ARBA" id="ARBA00023157"/>
    </source>
</evidence>
<dbReference type="Gene3D" id="1.10.510.10">
    <property type="entry name" value="Transferase(Phosphotransferase) domain 1"/>
    <property type="match status" value="2"/>
</dbReference>
<sequence length="1093" mass="124259">MDFLYFSVLVLSLILFLPFSSSTYQKLSGGSSLSVENPGDVLISPNSTFSAGFYPVGNNAYAFAIWFSKPSCLVLQLCTVVWMANRDHPVNGQRSKLLLLRTGNLILTDAGQFNVWATDTSSLPSVQLQLNEYGNLVLSNSEGTTLWQSFDSPTDTLLPLQPLTRHTTLVSARRNGNYSTGFYKFFFDDENVLRLLFDGPEISSVYWPDVWLLSSQAGRSAYNSRRNAMIDSFGNFSSSDDLSFLSADYGANWIQRRLTIDYDRNLRLYSREEGKQTWVVSWQAISQPCRAHGLCGENSLCRYGHGPSTGRKCSCVQGYKTKNQTDWSYGCEPEFDVSLNARHEYTFIHLRNAEFYGYDYGVFYNKTLKECETECLQRVGCKGFQYKFNGNGVYECFPKALLRNGHQPPNFDGDVYIKLPKSYVSLKKEELSKETISLGCRQNYTINLERSYVEGQENGVVKFMLWFACALGGIEIVSIFLVWLLLSRAKQEENVAKEGYLLAATGFKRMTFDELKKATKNFSQEIGRGGAGIVYKGVLSDGRVVAVKRLNEANQGEAEFLAEVNTIGKLNHMNLIEIWGFCAEKKHRLLVYEYMEHGSLGEMLDSHQLDWEKRYDIALGSAKGLAYLHEECLEWILHCDLKPQNILLDSGYRPKVSDFGLSELLDRSKLSNHSFSKIRGTRGYMAPEWVFNRPITSKVDVYSYGIVMLEMVSGKNPRKGIELMEGGEGEMDLVTWVKEKKKGAESKETWVEEIIDRKLEGNYDKKKIEILVAVALDCVQEDRDARPTMTQADLLNHLEKHMFPPTNSPLKITNLNALRELINLIRCIRKDLKFIIEICPSVCRCHRRNRVFHHLHSLIFLDNNSSRFTRDRRLPSRCHKLQKATNGFKKEIERGAGGIVYKGKLSDDQIAAVKQLIDANHGEAEFLAKFNTIGKLNHMNLVDLWGYCVEGKHNILVYEYMEHGSLVENLSSKTLDWKKKISNYSGNSERPERILHCDIKPQNIVIDSNYQPNVLNFGLSWLLNRGDVKYSKISRLQGTRGYMAPEWVLNMPITSKVDVHSYGIVLLELVTGRSLSIGVHGIDGKQLMQGTFK</sequence>
<keyword evidence="15" id="KW-0325">Glycoprotein</keyword>
<dbReference type="CDD" id="cd14066">
    <property type="entry name" value="STKc_IRAK"/>
    <property type="match status" value="1"/>
</dbReference>
<keyword evidence="8" id="KW-0547">Nucleotide-binding</keyword>
<dbReference type="GO" id="GO:0004674">
    <property type="term" value="F:protein serine/threonine kinase activity"/>
    <property type="evidence" value="ECO:0007669"/>
    <property type="project" value="UniProtKB-KW"/>
</dbReference>
<reference evidence="23" key="1">
    <citation type="journal article" date="2019" name="Plant Biotechnol. J.">
        <title>Genome sequencing of the Australian wild diploid species Gossypium australe highlights disease resistance and delayed gland morphogenesis.</title>
        <authorList>
            <person name="Cai Y."/>
            <person name="Cai X."/>
            <person name="Wang Q."/>
            <person name="Wang P."/>
            <person name="Zhang Y."/>
            <person name="Cai C."/>
            <person name="Xu Y."/>
            <person name="Wang K."/>
            <person name="Zhou Z."/>
            <person name="Wang C."/>
            <person name="Geng S."/>
            <person name="Li B."/>
            <person name="Dong Q."/>
            <person name="Hou Y."/>
            <person name="Wang H."/>
            <person name="Ai P."/>
            <person name="Liu Z."/>
            <person name="Yi F."/>
            <person name="Sun M."/>
            <person name="An G."/>
            <person name="Cheng J."/>
            <person name="Zhang Y."/>
            <person name="Shi Q."/>
            <person name="Xie Y."/>
            <person name="Shi X."/>
            <person name="Chang Y."/>
            <person name="Huang F."/>
            <person name="Chen Y."/>
            <person name="Hong S."/>
            <person name="Mi L."/>
            <person name="Sun Q."/>
            <person name="Zhang L."/>
            <person name="Zhou B."/>
            <person name="Peng R."/>
            <person name="Zhang X."/>
            <person name="Liu F."/>
        </authorList>
    </citation>
    <scope>NUCLEOTIDE SEQUENCE [LARGE SCALE GENOMIC DNA]</scope>
    <source>
        <strain evidence="23">cv. PA1801</strain>
    </source>
</reference>
<dbReference type="Pfam" id="PF00069">
    <property type="entry name" value="Pkinase"/>
    <property type="match status" value="2"/>
</dbReference>
<keyword evidence="6 18" id="KW-0812">Transmembrane</keyword>
<evidence type="ECO:0000256" key="3">
    <source>
        <dbReference type="ARBA" id="ARBA00022527"/>
    </source>
</evidence>
<dbReference type="Gene3D" id="2.90.10.10">
    <property type="entry name" value="Bulb-type lectin domain"/>
    <property type="match status" value="1"/>
</dbReference>
<evidence type="ECO:0000256" key="8">
    <source>
        <dbReference type="ARBA" id="ARBA00022741"/>
    </source>
</evidence>
<dbReference type="PROSITE" id="PS50927">
    <property type="entry name" value="BULB_LECTIN"/>
    <property type="match status" value="1"/>
</dbReference>
<dbReference type="Pfam" id="PF01453">
    <property type="entry name" value="B_lectin"/>
    <property type="match status" value="1"/>
</dbReference>